<keyword evidence="4" id="KW-0255">Endonuclease</keyword>
<feature type="non-terminal residue" evidence="8">
    <location>
        <position position="1"/>
    </location>
</feature>
<keyword evidence="1" id="KW-0808">Transferase</keyword>
<evidence type="ECO:0000256" key="1">
    <source>
        <dbReference type="ARBA" id="ARBA00022679"/>
    </source>
</evidence>
<comment type="caution">
    <text evidence="8">The sequence shown here is derived from an EMBL/GenBank/DDBJ whole genome shotgun (WGS) entry which is preliminary data.</text>
</comment>
<dbReference type="InterPro" id="IPR043502">
    <property type="entry name" value="DNA/RNA_pol_sf"/>
</dbReference>
<keyword evidence="2" id="KW-0548">Nucleotidyltransferase</keyword>
<evidence type="ECO:0000256" key="4">
    <source>
        <dbReference type="ARBA" id="ARBA00022759"/>
    </source>
</evidence>
<evidence type="ECO:0000256" key="3">
    <source>
        <dbReference type="ARBA" id="ARBA00022722"/>
    </source>
</evidence>
<name>A0A7J6KK45_PEROL</name>
<reference evidence="8 9" key="1">
    <citation type="submission" date="2020-04" db="EMBL/GenBank/DDBJ databases">
        <title>Perkinsus olseni comparative genomics.</title>
        <authorList>
            <person name="Bogema D.R."/>
        </authorList>
    </citation>
    <scope>NUCLEOTIDE SEQUENCE [LARGE SCALE GENOMIC DNA]</scope>
    <source>
        <strain evidence="8">ATCC PRA-31</strain>
    </source>
</reference>
<feature type="non-terminal residue" evidence="8">
    <location>
        <position position="252"/>
    </location>
</feature>
<accession>A0A7J6KK45</accession>
<keyword evidence="3" id="KW-0540">Nuclease</keyword>
<dbReference type="SUPFAM" id="SSF56672">
    <property type="entry name" value="DNA/RNA polymerases"/>
    <property type="match status" value="1"/>
</dbReference>
<dbReference type="Proteomes" id="UP000572268">
    <property type="component" value="Unassembled WGS sequence"/>
</dbReference>
<protein>
    <recommendedName>
        <fullName evidence="7">Reverse transcriptase RNase H-like domain-containing protein</fullName>
    </recommendedName>
</protein>
<feature type="domain" description="Reverse transcriptase RNase H-like" evidence="7">
    <location>
        <begin position="50"/>
        <end position="123"/>
    </location>
</feature>
<evidence type="ECO:0000259" key="7">
    <source>
        <dbReference type="Pfam" id="PF17917"/>
    </source>
</evidence>
<keyword evidence="6" id="KW-0695">RNA-directed DNA polymerase</keyword>
<dbReference type="Pfam" id="PF17917">
    <property type="entry name" value="RT_RNaseH"/>
    <property type="match status" value="1"/>
</dbReference>
<keyword evidence="5" id="KW-0378">Hydrolase</keyword>
<evidence type="ECO:0000313" key="8">
    <source>
        <dbReference type="EMBL" id="KAF4647645.1"/>
    </source>
</evidence>
<evidence type="ECO:0000256" key="2">
    <source>
        <dbReference type="ARBA" id="ARBA00022695"/>
    </source>
</evidence>
<evidence type="ECO:0000256" key="5">
    <source>
        <dbReference type="ARBA" id="ARBA00022801"/>
    </source>
</evidence>
<organism evidence="8 9">
    <name type="scientific">Perkinsus olseni</name>
    <name type="common">Perkinsus atlanticus</name>
    <dbReference type="NCBI Taxonomy" id="32597"/>
    <lineage>
        <taxon>Eukaryota</taxon>
        <taxon>Sar</taxon>
        <taxon>Alveolata</taxon>
        <taxon>Perkinsozoa</taxon>
        <taxon>Perkinsea</taxon>
        <taxon>Perkinsida</taxon>
        <taxon>Perkinsidae</taxon>
        <taxon>Perkinsus</taxon>
    </lineage>
</organism>
<evidence type="ECO:0000256" key="6">
    <source>
        <dbReference type="ARBA" id="ARBA00022918"/>
    </source>
</evidence>
<dbReference type="AlphaFoldDB" id="A0A7J6KK45"/>
<evidence type="ECO:0000313" key="9">
    <source>
        <dbReference type="Proteomes" id="UP000572268"/>
    </source>
</evidence>
<gene>
    <name evidence="8" type="ORF">FOL46_003950</name>
</gene>
<proteinExistence type="predicted"/>
<sequence length="252" mass="28492">PYPYCRPPLILQLATKFGWDEELPESFSLLLGKWHGARRQIQPVSRYLDMGLEVKIFCDASDFGCAAVCYVGSTIAYAKGHVWSEAEGKWTVPRKELQAMVMTLDILALWPADKLVSIYSDSEINLHRLVNGQCEKLPPPERRRVCKVSEAFERHNLKLFYVPSIDNKADIPTRPQQAIGKLNSWYTLGLVPSAREFVFKKASGALLPSTCMAAQSSDGSDGTPSMEEFKTLQRQDARWGFLIDYLRNKDTN</sequence>
<dbReference type="InterPro" id="IPR041373">
    <property type="entry name" value="RT_RNaseH"/>
</dbReference>
<dbReference type="EMBL" id="JABANN010002462">
    <property type="protein sequence ID" value="KAF4647645.1"/>
    <property type="molecule type" value="Genomic_DNA"/>
</dbReference>